<dbReference type="GO" id="GO:0032259">
    <property type="term" value="P:methylation"/>
    <property type="evidence" value="ECO:0007669"/>
    <property type="project" value="UniProtKB-KW"/>
</dbReference>
<protein>
    <recommendedName>
        <fullName evidence="1">thymidylate synthase</fullName>
        <ecNumber evidence="1">2.1.1.45</ecNumber>
    </recommendedName>
</protein>
<proteinExistence type="predicted"/>
<dbReference type="CDD" id="cd00351">
    <property type="entry name" value="TS_Pyrimidine_HMase"/>
    <property type="match status" value="1"/>
</dbReference>
<evidence type="ECO:0000256" key="1">
    <source>
        <dbReference type="ARBA" id="ARBA00011947"/>
    </source>
</evidence>
<organism evidence="5 6">
    <name type="scientific">Candidatus Nomurabacteria bacterium GW2011_GWA2_41_25</name>
    <dbReference type="NCBI Taxonomy" id="1618736"/>
    <lineage>
        <taxon>Bacteria</taxon>
        <taxon>Candidatus Nomuraibacteriota</taxon>
    </lineage>
</organism>
<accession>A0A0G0Y5V7</accession>
<name>A0A0G0Y5V7_9BACT</name>
<dbReference type="PANTHER" id="PTHR11548">
    <property type="entry name" value="THYMIDYLATE SYNTHASE 1"/>
    <property type="match status" value="1"/>
</dbReference>
<comment type="caution">
    <text evidence="5">The sequence shown here is derived from an EMBL/GenBank/DDBJ whole genome shotgun (WGS) entry which is preliminary data.</text>
</comment>
<evidence type="ECO:0000313" key="6">
    <source>
        <dbReference type="Proteomes" id="UP000034236"/>
    </source>
</evidence>
<dbReference type="GO" id="GO:0004799">
    <property type="term" value="F:thymidylate synthase activity"/>
    <property type="evidence" value="ECO:0007669"/>
    <property type="project" value="UniProtKB-EC"/>
</dbReference>
<keyword evidence="3" id="KW-0808">Transferase</keyword>
<sequence>MTTFDTIYQNIIKKIMEEGIEELNERTGHKLKILPGVSFQIDVEKEGFPILTLRKNPIKSPIAEQVWFITGDKDTAFLRQYTKMWDEFIEEDGTITSAYGYRWRHHFGRDQLDQLIKHLQNEPHSRQGVVVTWDPGDDGLYGKDLKGTYKKNAPCPFAFTANIIGGRLHLHNIVRSNDMMLGCPFDTFGFCLLMYALAQKLGVKPGIYTHSISNAHIYDNHYEGAKELINRKNDHLNIFPKLPENIYDRAEKRDEKLVGEIYEAFAPFYKPNDPILGLDIVK</sequence>
<evidence type="ECO:0000256" key="2">
    <source>
        <dbReference type="ARBA" id="ARBA00022603"/>
    </source>
</evidence>
<reference evidence="5 6" key="1">
    <citation type="journal article" date="2015" name="Nature">
        <title>rRNA introns, odd ribosomes, and small enigmatic genomes across a large radiation of phyla.</title>
        <authorList>
            <person name="Brown C.T."/>
            <person name="Hug L.A."/>
            <person name="Thomas B.C."/>
            <person name="Sharon I."/>
            <person name="Castelle C.J."/>
            <person name="Singh A."/>
            <person name="Wilkins M.J."/>
            <person name="Williams K.H."/>
            <person name="Banfield J.F."/>
        </authorList>
    </citation>
    <scope>NUCLEOTIDE SEQUENCE [LARGE SCALE GENOMIC DNA]</scope>
</reference>
<dbReference type="AlphaFoldDB" id="A0A0G0Y5V7"/>
<dbReference type="EMBL" id="LCBE01000003">
    <property type="protein sequence ID" value="KKS04846.1"/>
    <property type="molecule type" value="Genomic_DNA"/>
</dbReference>
<evidence type="ECO:0000313" key="5">
    <source>
        <dbReference type="EMBL" id="KKS04846.1"/>
    </source>
</evidence>
<dbReference type="Pfam" id="PF00303">
    <property type="entry name" value="Thymidylat_synt"/>
    <property type="match status" value="1"/>
</dbReference>
<dbReference type="PANTHER" id="PTHR11548:SF1">
    <property type="entry name" value="THYMIDYLATE SYNTHASE 1"/>
    <property type="match status" value="1"/>
</dbReference>
<dbReference type="InterPro" id="IPR045097">
    <property type="entry name" value="Thymidate_synth/dCMP_Mease"/>
</dbReference>
<dbReference type="GO" id="GO:0006231">
    <property type="term" value="P:dTMP biosynthetic process"/>
    <property type="evidence" value="ECO:0007669"/>
    <property type="project" value="InterPro"/>
</dbReference>
<keyword evidence="2" id="KW-0489">Methyltransferase</keyword>
<gene>
    <name evidence="5" type="ORF">UU58_C0003G0044</name>
</gene>
<dbReference type="GO" id="GO:0005829">
    <property type="term" value="C:cytosol"/>
    <property type="evidence" value="ECO:0007669"/>
    <property type="project" value="TreeGrafter"/>
</dbReference>
<dbReference type="InterPro" id="IPR036926">
    <property type="entry name" value="Thymidate_synth/dCMP_Mease_sf"/>
</dbReference>
<evidence type="ECO:0000256" key="3">
    <source>
        <dbReference type="ARBA" id="ARBA00022679"/>
    </source>
</evidence>
<dbReference type="Gene3D" id="3.30.572.10">
    <property type="entry name" value="Thymidylate synthase/dCMP hydroxymethylase domain"/>
    <property type="match status" value="1"/>
</dbReference>
<feature type="domain" description="Thymidylate synthase/dCMP hydroxymethylase" evidence="4">
    <location>
        <begin position="7"/>
        <end position="236"/>
    </location>
</feature>
<dbReference type="InterPro" id="IPR023451">
    <property type="entry name" value="Thymidate_synth/dCMP_Mease_dom"/>
</dbReference>
<dbReference type="PRINTS" id="PR00108">
    <property type="entry name" value="THYMDSNTHASE"/>
</dbReference>
<dbReference type="EC" id="2.1.1.45" evidence="1"/>
<dbReference type="InterPro" id="IPR000398">
    <property type="entry name" value="Thymidylate_synthase"/>
</dbReference>
<dbReference type="SUPFAM" id="SSF55831">
    <property type="entry name" value="Thymidylate synthase/dCMP hydroxymethylase"/>
    <property type="match status" value="1"/>
</dbReference>
<evidence type="ECO:0000259" key="4">
    <source>
        <dbReference type="Pfam" id="PF00303"/>
    </source>
</evidence>
<dbReference type="Proteomes" id="UP000034236">
    <property type="component" value="Unassembled WGS sequence"/>
</dbReference>